<evidence type="ECO:0000256" key="1">
    <source>
        <dbReference type="SAM" id="MobiDB-lite"/>
    </source>
</evidence>
<protein>
    <recommendedName>
        <fullName evidence="4">DUF4025 domain-containing protein</fullName>
    </recommendedName>
</protein>
<name>E0I775_9BACL</name>
<gene>
    <name evidence="2" type="ORF">PaecuDRAFT_1499</name>
</gene>
<proteinExistence type="predicted"/>
<sequence>MANENVTNTGEAGGPDAQTDSRHDGRDSYEMDIDRMVNEGLGGGQVTVHNGLIDASTTDYMDNYLAQLNDEEAKEG</sequence>
<feature type="region of interest" description="Disordered" evidence="1">
    <location>
        <begin position="1"/>
        <end position="32"/>
    </location>
</feature>
<evidence type="ECO:0008006" key="4">
    <source>
        <dbReference type="Google" id="ProtNLM"/>
    </source>
</evidence>
<accession>E0I775</accession>
<dbReference type="eggNOG" id="ENOG5033J9U">
    <property type="taxonomic scope" value="Bacteria"/>
</dbReference>
<evidence type="ECO:0000313" key="2">
    <source>
        <dbReference type="EMBL" id="EFM11891.1"/>
    </source>
</evidence>
<dbReference type="Proteomes" id="UP000005387">
    <property type="component" value="Unassembled WGS sequence"/>
</dbReference>
<organism evidence="2 3">
    <name type="scientific">Paenibacillus curdlanolyticus YK9</name>
    <dbReference type="NCBI Taxonomy" id="717606"/>
    <lineage>
        <taxon>Bacteria</taxon>
        <taxon>Bacillati</taxon>
        <taxon>Bacillota</taxon>
        <taxon>Bacilli</taxon>
        <taxon>Bacillales</taxon>
        <taxon>Paenibacillaceae</taxon>
        <taxon>Paenibacillus</taxon>
    </lineage>
</organism>
<feature type="compositionally biased region" description="Polar residues" evidence="1">
    <location>
        <begin position="1"/>
        <end position="10"/>
    </location>
</feature>
<keyword evidence="3" id="KW-1185">Reference proteome</keyword>
<evidence type="ECO:0000313" key="3">
    <source>
        <dbReference type="Proteomes" id="UP000005387"/>
    </source>
</evidence>
<dbReference type="OrthoDB" id="2454402at2"/>
<dbReference type="STRING" id="717606.PaecuDRAFT_1499"/>
<feature type="compositionally biased region" description="Basic and acidic residues" evidence="1">
    <location>
        <begin position="19"/>
        <end position="32"/>
    </location>
</feature>
<reference evidence="2 3" key="1">
    <citation type="submission" date="2010-07" db="EMBL/GenBank/DDBJ databases">
        <title>The draft genome of Paenibacillus curdlanolyticus YK9.</title>
        <authorList>
            <consortium name="US DOE Joint Genome Institute (JGI-PGF)"/>
            <person name="Lucas S."/>
            <person name="Copeland A."/>
            <person name="Lapidus A."/>
            <person name="Cheng J.-F."/>
            <person name="Bruce D."/>
            <person name="Goodwin L."/>
            <person name="Pitluck S."/>
            <person name="Land M.L."/>
            <person name="Hauser L."/>
            <person name="Chang Y.-J."/>
            <person name="Jeffries C."/>
            <person name="Anderson I.J."/>
            <person name="Johnson E."/>
            <person name="Loganathan U."/>
            <person name="Mulhopadhyay B."/>
            <person name="Kyrpides N."/>
            <person name="Woyke T.J."/>
        </authorList>
    </citation>
    <scope>NUCLEOTIDE SEQUENCE [LARGE SCALE GENOMIC DNA]</scope>
    <source>
        <strain evidence="2 3">YK9</strain>
    </source>
</reference>
<dbReference type="RefSeq" id="WP_006037510.1">
    <property type="nucleotide sequence ID" value="NZ_AEDD01000003.1"/>
</dbReference>
<dbReference type="EMBL" id="AEDD01000003">
    <property type="protein sequence ID" value="EFM11891.1"/>
    <property type="molecule type" value="Genomic_DNA"/>
</dbReference>
<dbReference type="AlphaFoldDB" id="E0I775"/>